<keyword evidence="2" id="KW-0472">Membrane</keyword>
<feature type="transmembrane region" description="Helical" evidence="2">
    <location>
        <begin position="12"/>
        <end position="32"/>
    </location>
</feature>
<dbReference type="EMBL" id="BAAAZH010000020">
    <property type="protein sequence ID" value="GAA4121881.1"/>
    <property type="molecule type" value="Genomic_DNA"/>
</dbReference>
<feature type="transmembrane region" description="Helical" evidence="2">
    <location>
        <begin position="85"/>
        <end position="102"/>
    </location>
</feature>
<feature type="region of interest" description="Disordered" evidence="1">
    <location>
        <begin position="108"/>
        <end position="138"/>
    </location>
</feature>
<proteinExistence type="predicted"/>
<evidence type="ECO:0000313" key="4">
    <source>
        <dbReference type="Proteomes" id="UP001501495"/>
    </source>
</evidence>
<keyword evidence="2" id="KW-1133">Transmembrane helix</keyword>
<evidence type="ECO:0000256" key="1">
    <source>
        <dbReference type="SAM" id="MobiDB-lite"/>
    </source>
</evidence>
<dbReference type="RefSeq" id="WP_344733986.1">
    <property type="nucleotide sequence ID" value="NZ_BAAAZH010000020.1"/>
</dbReference>
<protein>
    <recommendedName>
        <fullName evidence="5">Histidine kinase</fullName>
    </recommendedName>
</protein>
<gene>
    <name evidence="3" type="ORF">GCM10022215_27170</name>
</gene>
<comment type="caution">
    <text evidence="3">The sequence shown here is derived from an EMBL/GenBank/DDBJ whole genome shotgun (WGS) entry which is preliminary data.</text>
</comment>
<keyword evidence="4" id="KW-1185">Reference proteome</keyword>
<sequence>MESLVASVPAVRAALGAAAVTVVTAVAVRLGAGAVDLPAVLVVVAATALTVPLGYGLLVAVTGWAMLTGFVVNTAGTLTFHHGDLGHLALLAGVGLAAWTLSRGAGVGVTPRGSARGSARVTSPQRVATRAGSPARSR</sequence>
<evidence type="ECO:0008006" key="5">
    <source>
        <dbReference type="Google" id="ProtNLM"/>
    </source>
</evidence>
<evidence type="ECO:0000256" key="2">
    <source>
        <dbReference type="SAM" id="Phobius"/>
    </source>
</evidence>
<evidence type="ECO:0000313" key="3">
    <source>
        <dbReference type="EMBL" id="GAA4121881.1"/>
    </source>
</evidence>
<keyword evidence="2" id="KW-0812">Transmembrane</keyword>
<accession>A0ABP7XM33</accession>
<feature type="transmembrane region" description="Helical" evidence="2">
    <location>
        <begin position="39"/>
        <end position="65"/>
    </location>
</feature>
<organism evidence="3 4">
    <name type="scientific">Nocardioides fonticola</name>
    <dbReference type="NCBI Taxonomy" id="450363"/>
    <lineage>
        <taxon>Bacteria</taxon>
        <taxon>Bacillati</taxon>
        <taxon>Actinomycetota</taxon>
        <taxon>Actinomycetes</taxon>
        <taxon>Propionibacteriales</taxon>
        <taxon>Nocardioidaceae</taxon>
        <taxon>Nocardioides</taxon>
    </lineage>
</organism>
<name>A0ABP7XM33_9ACTN</name>
<reference evidence="4" key="1">
    <citation type="journal article" date="2019" name="Int. J. Syst. Evol. Microbiol.">
        <title>The Global Catalogue of Microorganisms (GCM) 10K type strain sequencing project: providing services to taxonomists for standard genome sequencing and annotation.</title>
        <authorList>
            <consortium name="The Broad Institute Genomics Platform"/>
            <consortium name="The Broad Institute Genome Sequencing Center for Infectious Disease"/>
            <person name="Wu L."/>
            <person name="Ma J."/>
        </authorList>
    </citation>
    <scope>NUCLEOTIDE SEQUENCE [LARGE SCALE GENOMIC DNA]</scope>
    <source>
        <strain evidence="4">JCM 16703</strain>
    </source>
</reference>
<dbReference type="Proteomes" id="UP001501495">
    <property type="component" value="Unassembled WGS sequence"/>
</dbReference>